<name>A0A923KX95_9FIRM</name>
<dbReference type="Pfam" id="PF06961">
    <property type="entry name" value="DUF1294"/>
    <property type="match status" value="1"/>
</dbReference>
<dbReference type="AlphaFoldDB" id="A0A923KX95"/>
<evidence type="ECO:0000256" key="1">
    <source>
        <dbReference type="SAM" id="Phobius"/>
    </source>
</evidence>
<evidence type="ECO:0000313" key="2">
    <source>
        <dbReference type="EMBL" id="MBC5580254.1"/>
    </source>
</evidence>
<feature type="transmembrane region" description="Helical" evidence="1">
    <location>
        <begin position="38"/>
        <end position="57"/>
    </location>
</feature>
<keyword evidence="1" id="KW-0812">Transmembrane</keyword>
<dbReference type="EMBL" id="JACONZ010000001">
    <property type="protein sequence ID" value="MBC5580254.1"/>
    <property type="molecule type" value="Genomic_DNA"/>
</dbReference>
<keyword evidence="1" id="KW-0472">Membrane</keyword>
<dbReference type="Proteomes" id="UP000659630">
    <property type="component" value="Unassembled WGS sequence"/>
</dbReference>
<organism evidence="2 3">
    <name type="scientific">Anaerofilum hominis</name>
    <dbReference type="NCBI Taxonomy" id="2763016"/>
    <lineage>
        <taxon>Bacteria</taxon>
        <taxon>Bacillati</taxon>
        <taxon>Bacillota</taxon>
        <taxon>Clostridia</taxon>
        <taxon>Eubacteriales</taxon>
        <taxon>Oscillospiraceae</taxon>
        <taxon>Anaerofilum</taxon>
    </lineage>
</organism>
<feature type="transmembrane region" description="Helical" evidence="1">
    <location>
        <begin position="69"/>
        <end position="88"/>
    </location>
</feature>
<evidence type="ECO:0000313" key="3">
    <source>
        <dbReference type="Proteomes" id="UP000659630"/>
    </source>
</evidence>
<keyword evidence="3" id="KW-1185">Reference proteome</keyword>
<reference evidence="2" key="1">
    <citation type="submission" date="2020-08" db="EMBL/GenBank/DDBJ databases">
        <title>Genome public.</title>
        <authorList>
            <person name="Liu C."/>
            <person name="Sun Q."/>
        </authorList>
    </citation>
    <scope>NUCLEOTIDE SEQUENCE</scope>
    <source>
        <strain evidence="2">BX8</strain>
    </source>
</reference>
<proteinExistence type="predicted"/>
<dbReference type="RefSeq" id="WP_186886618.1">
    <property type="nucleotide sequence ID" value="NZ_JACONZ010000001.1"/>
</dbReference>
<keyword evidence="1" id="KW-1133">Transmembrane helix</keyword>
<gene>
    <name evidence="2" type="ORF">H8S23_01905</name>
</gene>
<dbReference type="InterPro" id="IPR010718">
    <property type="entry name" value="DUF1294"/>
</dbReference>
<accession>A0A923KX95</accession>
<sequence>MDIFTISFLIVINLVTLLLCWSDKRAAVNHTRRIPERLLMLLTIAGGSAGMLAGMLIFRHKTRDARFRITVPVVLVAETIFCILFYTLPHNA</sequence>
<protein>
    <submittedName>
        <fullName evidence="2">DUF1294 domain-containing protein</fullName>
    </submittedName>
</protein>
<comment type="caution">
    <text evidence="2">The sequence shown here is derived from an EMBL/GenBank/DDBJ whole genome shotgun (WGS) entry which is preliminary data.</text>
</comment>